<dbReference type="Proteomes" id="UP000036681">
    <property type="component" value="Unplaced"/>
</dbReference>
<accession>A0A0M3IX85</accession>
<feature type="region of interest" description="Disordered" evidence="1">
    <location>
        <begin position="32"/>
        <end position="51"/>
    </location>
</feature>
<evidence type="ECO:0000313" key="2">
    <source>
        <dbReference type="Proteomes" id="UP000036681"/>
    </source>
</evidence>
<proteinExistence type="predicted"/>
<feature type="compositionally biased region" description="Polar residues" evidence="1">
    <location>
        <begin position="39"/>
        <end position="51"/>
    </location>
</feature>
<dbReference type="AlphaFoldDB" id="A0A0M3IX85"/>
<sequence>MAVYWQDRRACSHNSYSLPSEYRRQRYKRCGLHPPNNAPTPNLQQSHPSFFSFNNKNDVYLDKT</sequence>
<name>A0A0M3IX85_ASCLU</name>
<evidence type="ECO:0000256" key="1">
    <source>
        <dbReference type="SAM" id="MobiDB-lite"/>
    </source>
</evidence>
<dbReference type="WBParaSite" id="ALUE_0002336301-mRNA-1">
    <property type="protein sequence ID" value="ALUE_0002336301-mRNA-1"/>
    <property type="gene ID" value="ALUE_0002336301"/>
</dbReference>
<reference evidence="3" key="1">
    <citation type="submission" date="2017-02" db="UniProtKB">
        <authorList>
            <consortium name="WormBaseParasite"/>
        </authorList>
    </citation>
    <scope>IDENTIFICATION</scope>
</reference>
<evidence type="ECO:0000313" key="3">
    <source>
        <dbReference type="WBParaSite" id="ALUE_0002336301-mRNA-1"/>
    </source>
</evidence>
<protein>
    <submittedName>
        <fullName evidence="3">Uncharacterized protein</fullName>
    </submittedName>
</protein>
<organism evidence="2 3">
    <name type="scientific">Ascaris lumbricoides</name>
    <name type="common">Giant roundworm</name>
    <dbReference type="NCBI Taxonomy" id="6252"/>
    <lineage>
        <taxon>Eukaryota</taxon>
        <taxon>Metazoa</taxon>
        <taxon>Ecdysozoa</taxon>
        <taxon>Nematoda</taxon>
        <taxon>Chromadorea</taxon>
        <taxon>Rhabditida</taxon>
        <taxon>Spirurina</taxon>
        <taxon>Ascaridomorpha</taxon>
        <taxon>Ascaridoidea</taxon>
        <taxon>Ascarididae</taxon>
        <taxon>Ascaris</taxon>
    </lineage>
</organism>
<keyword evidence="2" id="KW-1185">Reference proteome</keyword>